<feature type="compositionally biased region" description="Basic and acidic residues" evidence="1">
    <location>
        <begin position="64"/>
        <end position="75"/>
    </location>
</feature>
<comment type="caution">
    <text evidence="2">The sequence shown here is derived from an EMBL/GenBank/DDBJ whole genome shotgun (WGS) entry which is preliminary data.</text>
</comment>
<dbReference type="AlphaFoldDB" id="A0AA88NKQ9"/>
<protein>
    <submittedName>
        <fullName evidence="2">Uncharacterized protein</fullName>
    </submittedName>
</protein>
<evidence type="ECO:0000256" key="1">
    <source>
        <dbReference type="SAM" id="MobiDB-lite"/>
    </source>
</evidence>
<keyword evidence="3" id="KW-1185">Reference proteome</keyword>
<evidence type="ECO:0000313" key="3">
    <source>
        <dbReference type="Proteomes" id="UP001187415"/>
    </source>
</evidence>
<dbReference type="EMBL" id="JAUPFM010000001">
    <property type="protein sequence ID" value="KAK2861787.1"/>
    <property type="molecule type" value="Genomic_DNA"/>
</dbReference>
<feature type="compositionally biased region" description="Basic and acidic residues" evidence="1">
    <location>
        <begin position="41"/>
        <end position="51"/>
    </location>
</feature>
<gene>
    <name evidence="2" type="ORF">Q5P01_001320</name>
</gene>
<organism evidence="2 3">
    <name type="scientific">Channa striata</name>
    <name type="common">Snakehead murrel</name>
    <name type="synonym">Ophicephalus striatus</name>
    <dbReference type="NCBI Taxonomy" id="64152"/>
    <lineage>
        <taxon>Eukaryota</taxon>
        <taxon>Metazoa</taxon>
        <taxon>Chordata</taxon>
        <taxon>Craniata</taxon>
        <taxon>Vertebrata</taxon>
        <taxon>Euteleostomi</taxon>
        <taxon>Actinopterygii</taxon>
        <taxon>Neopterygii</taxon>
        <taxon>Teleostei</taxon>
        <taxon>Neoteleostei</taxon>
        <taxon>Acanthomorphata</taxon>
        <taxon>Anabantaria</taxon>
        <taxon>Anabantiformes</taxon>
        <taxon>Channoidei</taxon>
        <taxon>Channidae</taxon>
        <taxon>Channa</taxon>
    </lineage>
</organism>
<evidence type="ECO:0000313" key="2">
    <source>
        <dbReference type="EMBL" id="KAK2861787.1"/>
    </source>
</evidence>
<proteinExistence type="predicted"/>
<feature type="compositionally biased region" description="Basic and acidic residues" evidence="1">
    <location>
        <begin position="117"/>
        <end position="126"/>
    </location>
</feature>
<accession>A0AA88NKQ9</accession>
<name>A0AA88NKQ9_CHASR</name>
<feature type="region of interest" description="Disordered" evidence="1">
    <location>
        <begin position="41"/>
        <end position="126"/>
    </location>
</feature>
<feature type="compositionally biased region" description="Acidic residues" evidence="1">
    <location>
        <begin position="80"/>
        <end position="91"/>
    </location>
</feature>
<reference evidence="2" key="1">
    <citation type="submission" date="2023-07" db="EMBL/GenBank/DDBJ databases">
        <title>Chromosome-level Genome Assembly of Striped Snakehead (Channa striata).</title>
        <authorList>
            <person name="Liu H."/>
        </authorList>
    </citation>
    <scope>NUCLEOTIDE SEQUENCE</scope>
    <source>
        <strain evidence="2">Gz</strain>
        <tissue evidence="2">Muscle</tissue>
    </source>
</reference>
<sequence>MLRELPASIWPEQPITLQLQTKEWHAAISCVSSITNEVRGEREKRRERGKEAACMSTLRQRQRGSREASDGRVENGGDGVQEEGEEGEEEGCSAAVERSERRLQSPLMGEMRLCYHSSEELEPKQQ</sequence>
<dbReference type="Proteomes" id="UP001187415">
    <property type="component" value="Unassembled WGS sequence"/>
</dbReference>